<evidence type="ECO:0000313" key="2">
    <source>
        <dbReference type="WBParaSite" id="PS1159_v2.g17125.t1"/>
    </source>
</evidence>
<proteinExistence type="predicted"/>
<name>A0AC35FG41_9BILA</name>
<sequence length="934" mass="106640">MKVLWKIDDITPLLKASGLTLREHQKNGIETILKWMNNNHGGILADEMGLGKTCQAVIALALAAKSLPSAKFLIICPLSVIEHWENELTRFGCGILKIFTYKGYKETREKLRSQFSTNDWNICLTTYNYFRIDNDYFNFPIEIVIIDEAHSVKSQQSQLHQLVRKKKCHFHLLLTGTPIQNNLSEFYSLLSLADNKEFDESPEEREKFFELPRKELEIKLKEATEKYVLRRLKSEVCKELPSSQEVILLHSLTNYQKQLYNAVLVANHGFFEQTTSQRQSLMNVLAQLRKAVAHPYLFPGIEPTPFTEGEHLITASGKFMVVDKLLKFLKASSHRCLIFSQYSRNLEILADALSFRGYKYEHLDGSTKAEDRFQSIENFQRPDSDIFCFLISTKAGGQGLTLTAADTVIFLDSDYNPQNDLQAAARCHRIGQDKPVKVIRLLAEHTIDNVIRKRAEGKLKLSDFVLDDNSGSLSANVLREVLLSDLAELNKVPDCGTAYSTLLTDEYFIEQIGKTDENGHWINESVTQPTKKKIDDEEEDSEVQFFPRSSPISKLSKDDEKIFDKLKADLSKSDTVITKAVKGSAGKSSQSSADREQQLKQRRDAAKAKREALERKRLEEKMKLWKDNDYETKSLTELLKPLKPTIDPEPGKLYRVYGSVTNPIRGKFDHSKEAWLIHCVDTGGRWGHGGLFNALNNLSPTISKAYEKAGEMKDLHCGDSHFISNIIDERESKAINIKPEIDLNKDAEEAETIIKQRTSVMLLIAQTLRDRHRMIINESSLKRCFKLIAEFGLTRTNYGVPSIHMAMIWWGLPYLNEKIVCNLIVKELCQKGCDVYVYHYTRNRNRKGPLQQPQQLALKTPKPTTSPKKSAGPPAKKRKLTVAVVDDDEEEEEENETDDESEKESSESEEEEMDLDLTESEEEDETFNDDDDEE</sequence>
<organism evidence="1 2">
    <name type="scientific">Panagrolaimus sp. PS1159</name>
    <dbReference type="NCBI Taxonomy" id="55785"/>
    <lineage>
        <taxon>Eukaryota</taxon>
        <taxon>Metazoa</taxon>
        <taxon>Ecdysozoa</taxon>
        <taxon>Nematoda</taxon>
        <taxon>Chromadorea</taxon>
        <taxon>Rhabditida</taxon>
        <taxon>Tylenchina</taxon>
        <taxon>Panagrolaimomorpha</taxon>
        <taxon>Panagrolaimoidea</taxon>
        <taxon>Panagrolaimidae</taxon>
        <taxon>Panagrolaimus</taxon>
    </lineage>
</organism>
<evidence type="ECO:0000313" key="1">
    <source>
        <dbReference type="Proteomes" id="UP000887580"/>
    </source>
</evidence>
<reference evidence="2" key="1">
    <citation type="submission" date="2022-11" db="UniProtKB">
        <authorList>
            <consortium name="WormBaseParasite"/>
        </authorList>
    </citation>
    <scope>IDENTIFICATION</scope>
</reference>
<accession>A0AC35FG41</accession>
<dbReference type="Proteomes" id="UP000887580">
    <property type="component" value="Unplaced"/>
</dbReference>
<dbReference type="WBParaSite" id="PS1159_v2.g17125.t1">
    <property type="protein sequence ID" value="PS1159_v2.g17125.t1"/>
    <property type="gene ID" value="PS1159_v2.g17125"/>
</dbReference>
<protein>
    <submittedName>
        <fullName evidence="2">Uncharacterized protein</fullName>
    </submittedName>
</protein>